<evidence type="ECO:0008006" key="4">
    <source>
        <dbReference type="Google" id="ProtNLM"/>
    </source>
</evidence>
<evidence type="ECO:0000313" key="3">
    <source>
        <dbReference type="Proteomes" id="UP000076078"/>
    </source>
</evidence>
<dbReference type="OMA" id="NDIRYYG"/>
<keyword evidence="3" id="KW-1185">Reference proteome</keyword>
<protein>
    <recommendedName>
        <fullName evidence="4">Profilin</fullName>
    </recommendedName>
</protein>
<dbReference type="EMBL" id="LODT01000011">
    <property type="protein sequence ID" value="KYR01045.1"/>
    <property type="molecule type" value="Genomic_DNA"/>
</dbReference>
<dbReference type="SUPFAM" id="SSF55770">
    <property type="entry name" value="Profilin (actin-binding protein)"/>
    <property type="match status" value="1"/>
</dbReference>
<proteinExistence type="predicted"/>
<accession>A0A152A4P0</accession>
<sequence>MSVVTKRNIPITRSNKQKLSGAISKISVDSKQSESEMPSSSVQGVVSEEEISTEKKVNESFFRPFLDSIFEFDYVDGIAIYNRSGDLVASRNLSDARRFVGVQWKRYFAEHQTFVNNLGKDLFGDGYLVTNSSKDSIFGFNSTNSSGFQVEKTKQFFIVSKFTQKHNKYDAYSVVGRFANDIRYYGI</sequence>
<comment type="function">
    <text evidence="1">Binds to actin and affects the structure of the cytoskeleton. At high concentrations, profilin prevents the polymerization of actin, whereas it enhances it at low concentrations. By binding to PIP2, it inhibits the formation of IP3 and DG.</text>
</comment>
<evidence type="ECO:0000313" key="2">
    <source>
        <dbReference type="EMBL" id="KYR01045.1"/>
    </source>
</evidence>
<dbReference type="Pfam" id="PF00235">
    <property type="entry name" value="Profilin"/>
    <property type="match status" value="1"/>
</dbReference>
<dbReference type="Proteomes" id="UP000076078">
    <property type="component" value="Unassembled WGS sequence"/>
</dbReference>
<dbReference type="InterPro" id="IPR048278">
    <property type="entry name" value="PFN"/>
</dbReference>
<evidence type="ECO:0000256" key="1">
    <source>
        <dbReference type="ARBA" id="ARBA00025549"/>
    </source>
</evidence>
<comment type="caution">
    <text evidence="2">The sequence shown here is derived from an EMBL/GenBank/DDBJ whole genome shotgun (WGS) entry which is preliminary data.</text>
</comment>
<dbReference type="InterPro" id="IPR036140">
    <property type="entry name" value="PFN_sf"/>
</dbReference>
<dbReference type="InParanoid" id="A0A152A4P0"/>
<gene>
    <name evidence="2" type="ORF">DLAC_02133</name>
</gene>
<reference evidence="2 3" key="1">
    <citation type="submission" date="2015-12" db="EMBL/GenBank/DDBJ databases">
        <title>Dictyostelia acquired genes for synthesis and detection of signals that induce cell-type specialization by lateral gene transfer from prokaryotes.</title>
        <authorList>
            <person name="Gloeckner G."/>
            <person name="Schaap P."/>
        </authorList>
    </citation>
    <scope>NUCLEOTIDE SEQUENCE [LARGE SCALE GENOMIC DNA]</scope>
    <source>
        <strain evidence="2 3">TK</strain>
    </source>
</reference>
<dbReference type="FunCoup" id="A0A152A4P0">
    <property type="interactions" value="425"/>
</dbReference>
<organism evidence="2 3">
    <name type="scientific">Tieghemostelium lacteum</name>
    <name type="common">Slime mold</name>
    <name type="synonym">Dictyostelium lacteum</name>
    <dbReference type="NCBI Taxonomy" id="361077"/>
    <lineage>
        <taxon>Eukaryota</taxon>
        <taxon>Amoebozoa</taxon>
        <taxon>Evosea</taxon>
        <taxon>Eumycetozoa</taxon>
        <taxon>Dictyostelia</taxon>
        <taxon>Dictyosteliales</taxon>
        <taxon>Raperosteliaceae</taxon>
        <taxon>Tieghemostelium</taxon>
    </lineage>
</organism>
<name>A0A152A4P0_TIELA</name>
<dbReference type="GO" id="GO:0003779">
    <property type="term" value="F:actin binding"/>
    <property type="evidence" value="ECO:0007669"/>
    <property type="project" value="InterPro"/>
</dbReference>
<dbReference type="AlphaFoldDB" id="A0A152A4P0"/>